<protein>
    <submittedName>
        <fullName evidence="1">Uncharacterized protein</fullName>
    </submittedName>
</protein>
<reference evidence="1 2" key="1">
    <citation type="submission" date="2024-04" db="EMBL/GenBank/DDBJ databases">
        <title>Draft genome sequence of Sessilibacter corallicola NBRC 116591.</title>
        <authorList>
            <person name="Miyakawa T."/>
            <person name="Kusuya Y."/>
            <person name="Miura T."/>
        </authorList>
    </citation>
    <scope>NUCLEOTIDE SEQUENCE [LARGE SCALE GENOMIC DNA]</scope>
    <source>
        <strain evidence="1 2">KU-00831-HH</strain>
    </source>
</reference>
<sequence length="86" mass="10076">MFREVGKLKEIHEADINMPYTYKDLTYIRTALQVYEAKLVTVEYDDCEDNEFSEIQDDIQYLQRLLALTDKEIKTLENSGPSLNPV</sequence>
<gene>
    <name evidence="1" type="ORF">NBRC116591_19330</name>
</gene>
<dbReference type="EMBL" id="BAABWN010000006">
    <property type="protein sequence ID" value="GAA6168122.1"/>
    <property type="molecule type" value="Genomic_DNA"/>
</dbReference>
<proteinExistence type="predicted"/>
<evidence type="ECO:0000313" key="2">
    <source>
        <dbReference type="Proteomes" id="UP001465153"/>
    </source>
</evidence>
<comment type="caution">
    <text evidence="1">The sequence shown here is derived from an EMBL/GenBank/DDBJ whole genome shotgun (WGS) entry which is preliminary data.</text>
</comment>
<dbReference type="Proteomes" id="UP001465153">
    <property type="component" value="Unassembled WGS sequence"/>
</dbReference>
<organism evidence="1 2">
    <name type="scientific">Sessilibacter corallicola</name>
    <dbReference type="NCBI Taxonomy" id="2904075"/>
    <lineage>
        <taxon>Bacteria</taxon>
        <taxon>Pseudomonadati</taxon>
        <taxon>Pseudomonadota</taxon>
        <taxon>Gammaproteobacteria</taxon>
        <taxon>Cellvibrionales</taxon>
        <taxon>Cellvibrionaceae</taxon>
        <taxon>Sessilibacter</taxon>
    </lineage>
</organism>
<evidence type="ECO:0000313" key="1">
    <source>
        <dbReference type="EMBL" id="GAA6168122.1"/>
    </source>
</evidence>
<keyword evidence="2" id="KW-1185">Reference proteome</keyword>
<accession>A0ABQ0A948</accession>
<name>A0ABQ0A948_9GAMM</name>